<dbReference type="SMART" id="SM00947">
    <property type="entry name" value="Pro_CA"/>
    <property type="match status" value="1"/>
</dbReference>
<feature type="binding site" evidence="6">
    <location>
        <position position="38"/>
    </location>
    <ligand>
        <name>Zn(2+)</name>
        <dbReference type="ChEBI" id="CHEBI:29105"/>
    </ligand>
</feature>
<dbReference type="GO" id="GO:0004089">
    <property type="term" value="F:carbonate dehydratase activity"/>
    <property type="evidence" value="ECO:0007669"/>
    <property type="project" value="UniProtKB-EC"/>
</dbReference>
<dbReference type="Pfam" id="PF00484">
    <property type="entry name" value="Pro_CA"/>
    <property type="match status" value="1"/>
</dbReference>
<evidence type="ECO:0000313" key="7">
    <source>
        <dbReference type="EMBL" id="RKL68618.1"/>
    </source>
</evidence>
<dbReference type="EMBL" id="PDOE01000001">
    <property type="protein sequence ID" value="RKL68618.1"/>
    <property type="molecule type" value="Genomic_DNA"/>
</dbReference>
<evidence type="ECO:0000256" key="2">
    <source>
        <dbReference type="ARBA" id="ARBA00012925"/>
    </source>
</evidence>
<comment type="catalytic activity">
    <reaction evidence="5">
        <text>hydrogencarbonate + H(+) = CO2 + H2O</text>
        <dbReference type="Rhea" id="RHEA:10748"/>
        <dbReference type="ChEBI" id="CHEBI:15377"/>
        <dbReference type="ChEBI" id="CHEBI:15378"/>
        <dbReference type="ChEBI" id="CHEBI:16526"/>
        <dbReference type="ChEBI" id="CHEBI:17544"/>
        <dbReference type="EC" id="4.2.1.1"/>
    </reaction>
</comment>
<dbReference type="CDD" id="cd03379">
    <property type="entry name" value="beta_CA_cladeD"/>
    <property type="match status" value="1"/>
</dbReference>
<sequence length="190" mass="21240">MTYLSKILEHNQQFVENKEYEQYETTKFPDKKMVILSCMDTRLQELLPKAMNVKNGDVKIIKNAGAMVSHPFGSIMRSIIIAVYELEAEEVYVVGHHDCGMANLHASSLLEKSKKHGITDETVEMLTHAGIDLKSWLTGFDSVEESVKNSVDRIKNHPLISSDIPVHGLVIDPGTGKLELIVDGFNSSKE</sequence>
<dbReference type="Gene3D" id="3.40.1050.10">
    <property type="entry name" value="Carbonic anhydrase"/>
    <property type="match status" value="1"/>
</dbReference>
<dbReference type="InterPro" id="IPR001765">
    <property type="entry name" value="Carbonic_anhydrase"/>
</dbReference>
<feature type="binding site" evidence="6">
    <location>
        <position position="96"/>
    </location>
    <ligand>
        <name>Zn(2+)</name>
        <dbReference type="ChEBI" id="CHEBI:29105"/>
    </ligand>
</feature>
<dbReference type="PANTHER" id="PTHR43175:SF3">
    <property type="entry name" value="CARBON DISULFIDE HYDROLASE"/>
    <property type="match status" value="1"/>
</dbReference>
<evidence type="ECO:0000256" key="3">
    <source>
        <dbReference type="ARBA" id="ARBA00022723"/>
    </source>
</evidence>
<keyword evidence="4 6" id="KW-0862">Zinc</keyword>
<feature type="binding site" evidence="6">
    <location>
        <position position="40"/>
    </location>
    <ligand>
        <name>Zn(2+)</name>
        <dbReference type="ChEBI" id="CHEBI:29105"/>
    </ligand>
</feature>
<dbReference type="OrthoDB" id="9792260at2"/>
<evidence type="ECO:0000313" key="8">
    <source>
        <dbReference type="Proteomes" id="UP000281498"/>
    </source>
</evidence>
<evidence type="ECO:0000256" key="6">
    <source>
        <dbReference type="PIRSR" id="PIRSR601765-1"/>
    </source>
</evidence>
<evidence type="ECO:0000256" key="1">
    <source>
        <dbReference type="ARBA" id="ARBA00006217"/>
    </source>
</evidence>
<dbReference type="SUPFAM" id="SSF53056">
    <property type="entry name" value="beta-carbonic anhydrase, cab"/>
    <property type="match status" value="1"/>
</dbReference>
<comment type="cofactor">
    <cofactor evidence="6">
        <name>Zn(2+)</name>
        <dbReference type="ChEBI" id="CHEBI:29105"/>
    </cofactor>
    <text evidence="6">Binds 1 zinc ion per subunit.</text>
</comment>
<evidence type="ECO:0000256" key="4">
    <source>
        <dbReference type="ARBA" id="ARBA00022833"/>
    </source>
</evidence>
<reference evidence="7 8" key="1">
    <citation type="submission" date="2017-10" db="EMBL/GenBank/DDBJ databases">
        <title>Bacillus sp. nov., a halophilic bacterium isolated from a Keqin Lake.</title>
        <authorList>
            <person name="Wang H."/>
        </authorList>
    </citation>
    <scope>NUCLEOTIDE SEQUENCE [LARGE SCALE GENOMIC DNA]</scope>
    <source>
        <strain evidence="7 8">KCTC 13187</strain>
    </source>
</reference>
<protein>
    <recommendedName>
        <fullName evidence="2">carbonic anhydrase</fullName>
        <ecNumber evidence="2">4.2.1.1</ecNumber>
    </recommendedName>
</protein>
<organism evidence="7 8">
    <name type="scientific">Salipaludibacillus neizhouensis</name>
    <dbReference type="NCBI Taxonomy" id="885475"/>
    <lineage>
        <taxon>Bacteria</taxon>
        <taxon>Bacillati</taxon>
        <taxon>Bacillota</taxon>
        <taxon>Bacilli</taxon>
        <taxon>Bacillales</taxon>
        <taxon>Bacillaceae</taxon>
    </lineage>
</organism>
<keyword evidence="8" id="KW-1185">Reference proteome</keyword>
<dbReference type="RefSeq" id="WP_110936742.1">
    <property type="nucleotide sequence ID" value="NZ_KZ614146.1"/>
</dbReference>
<feature type="binding site" evidence="6">
    <location>
        <position position="99"/>
    </location>
    <ligand>
        <name>Zn(2+)</name>
        <dbReference type="ChEBI" id="CHEBI:29105"/>
    </ligand>
</feature>
<evidence type="ECO:0000256" key="5">
    <source>
        <dbReference type="ARBA" id="ARBA00048348"/>
    </source>
</evidence>
<dbReference type="InterPro" id="IPR036874">
    <property type="entry name" value="Carbonic_anhydrase_sf"/>
</dbReference>
<keyword evidence="3 6" id="KW-0479">Metal-binding</keyword>
<accession>A0A3A9KAK4</accession>
<dbReference type="GO" id="GO:0008270">
    <property type="term" value="F:zinc ion binding"/>
    <property type="evidence" value="ECO:0007669"/>
    <property type="project" value="InterPro"/>
</dbReference>
<gene>
    <name evidence="7" type="ORF">CR203_00770</name>
</gene>
<name>A0A3A9KAK4_9BACI</name>
<dbReference type="EC" id="4.2.1.1" evidence="2"/>
<comment type="caution">
    <text evidence="7">The sequence shown here is derived from an EMBL/GenBank/DDBJ whole genome shotgun (WGS) entry which is preliminary data.</text>
</comment>
<dbReference type="PANTHER" id="PTHR43175">
    <property type="entry name" value="CARBONIC ANHYDRASE"/>
    <property type="match status" value="1"/>
</dbReference>
<dbReference type="Proteomes" id="UP000281498">
    <property type="component" value="Unassembled WGS sequence"/>
</dbReference>
<comment type="similarity">
    <text evidence="1">Belongs to the beta-class carbonic anhydrase family.</text>
</comment>
<dbReference type="AlphaFoldDB" id="A0A3A9KAK4"/>
<proteinExistence type="inferred from homology"/>